<dbReference type="EMBL" id="SSFD01000337">
    <property type="protein sequence ID" value="TXH79704.1"/>
    <property type="molecule type" value="Genomic_DNA"/>
</dbReference>
<keyword evidence="6 12" id="KW-0812">Transmembrane</keyword>
<dbReference type="SMART" id="SM00387">
    <property type="entry name" value="HATPase_c"/>
    <property type="match status" value="1"/>
</dbReference>
<dbReference type="Proteomes" id="UP000321192">
    <property type="component" value="Unassembled WGS sequence"/>
</dbReference>
<evidence type="ECO:0000313" key="16">
    <source>
        <dbReference type="Proteomes" id="UP000321192"/>
    </source>
</evidence>
<dbReference type="InterPro" id="IPR003594">
    <property type="entry name" value="HATPase_dom"/>
</dbReference>
<evidence type="ECO:0000256" key="10">
    <source>
        <dbReference type="ARBA" id="ARBA00023136"/>
    </source>
</evidence>
<dbReference type="InterPro" id="IPR004358">
    <property type="entry name" value="Sig_transdc_His_kin-like_C"/>
</dbReference>
<dbReference type="InterPro" id="IPR005467">
    <property type="entry name" value="His_kinase_dom"/>
</dbReference>
<proteinExistence type="predicted"/>
<sequence>MQTSLRRKLLSSLAAPTGLLLAIAGAVAYGTAKGMVGDAYDHNLLNLAHAIATHVHPEADGLNLRLSSEVEAVLRSDTQDRIYFRVRDLGGRLLGGDAALPLLDDSDAASALPVPYSPVGRETPQPPRAPSTRPLFRDLVHAGEPIRALRLYRETPAGGYYVTVAETLVKREAAMDRLLLGFVSAGALLLLAAGIAAGLGIPSGLAPLERLEESLRRRAGADLSPIDPKAVPDEVREVVRALNGLLERQRNASARQREFLQDAAHQLRTPLAGLQMQLELLESRPLDEAARHRLRVSVARVIRLANQLLALARAEAGGRLVADASEVELTALIDPLVEDWIERADEHGIDLGVEREPVRMTGDPTLLQELIANLMDNALKYCDEGGKVSLRCAYEGEQVCIEVDDDGPGIPREVREQVFERFYRHAGTRASGSGLGLSIAREIVRGHGGGIMIEDGSDGRGTRVRVLLPIDGQHGKTAGR</sequence>
<keyword evidence="5" id="KW-0808">Transferase</keyword>
<dbReference type="SUPFAM" id="SSF47384">
    <property type="entry name" value="Homodimeric domain of signal transducing histidine kinase"/>
    <property type="match status" value="1"/>
</dbReference>
<evidence type="ECO:0000256" key="3">
    <source>
        <dbReference type="ARBA" id="ARBA00012438"/>
    </source>
</evidence>
<dbReference type="PANTHER" id="PTHR45436:SF1">
    <property type="entry name" value="SENSOR PROTEIN QSEC"/>
    <property type="match status" value="1"/>
</dbReference>
<dbReference type="SMART" id="SM00388">
    <property type="entry name" value="HisKA"/>
    <property type="match status" value="1"/>
</dbReference>
<evidence type="ECO:0000256" key="8">
    <source>
        <dbReference type="ARBA" id="ARBA00022989"/>
    </source>
</evidence>
<evidence type="ECO:0000256" key="12">
    <source>
        <dbReference type="SAM" id="Phobius"/>
    </source>
</evidence>
<evidence type="ECO:0000256" key="4">
    <source>
        <dbReference type="ARBA" id="ARBA00022553"/>
    </source>
</evidence>
<dbReference type="CDD" id="cd00082">
    <property type="entry name" value="HisKA"/>
    <property type="match status" value="1"/>
</dbReference>
<protein>
    <recommendedName>
        <fullName evidence="3">histidine kinase</fullName>
        <ecNumber evidence="3">2.7.13.3</ecNumber>
    </recommendedName>
</protein>
<evidence type="ECO:0000256" key="7">
    <source>
        <dbReference type="ARBA" id="ARBA00022777"/>
    </source>
</evidence>
<evidence type="ECO:0000313" key="15">
    <source>
        <dbReference type="EMBL" id="TXH79704.1"/>
    </source>
</evidence>
<dbReference type="PROSITE" id="PS50109">
    <property type="entry name" value="HIS_KIN"/>
    <property type="match status" value="1"/>
</dbReference>
<evidence type="ECO:0000259" key="13">
    <source>
        <dbReference type="PROSITE" id="PS50109"/>
    </source>
</evidence>
<dbReference type="InterPro" id="IPR036097">
    <property type="entry name" value="HisK_dim/P_sf"/>
</dbReference>
<feature type="transmembrane region" description="Helical" evidence="12">
    <location>
        <begin position="178"/>
        <end position="208"/>
    </location>
</feature>
<comment type="subcellular location">
    <subcellularLocation>
        <location evidence="2">Cell inner membrane</location>
        <topology evidence="2">Multi-pass membrane protein</topology>
    </subcellularLocation>
</comment>
<feature type="domain" description="HAMP" evidence="14">
    <location>
        <begin position="203"/>
        <end position="254"/>
    </location>
</feature>
<evidence type="ECO:0000256" key="1">
    <source>
        <dbReference type="ARBA" id="ARBA00000085"/>
    </source>
</evidence>
<evidence type="ECO:0000256" key="5">
    <source>
        <dbReference type="ARBA" id="ARBA00022679"/>
    </source>
</evidence>
<dbReference type="InterPro" id="IPR036890">
    <property type="entry name" value="HATPase_C_sf"/>
</dbReference>
<gene>
    <name evidence="15" type="ORF">E6Q80_19890</name>
</gene>
<keyword evidence="10 12" id="KW-0472">Membrane</keyword>
<keyword evidence="4" id="KW-0597">Phosphoprotein</keyword>
<dbReference type="EC" id="2.7.13.3" evidence="3"/>
<dbReference type="InterPro" id="IPR050428">
    <property type="entry name" value="TCS_sensor_his_kinase"/>
</dbReference>
<dbReference type="InterPro" id="IPR003660">
    <property type="entry name" value="HAMP_dom"/>
</dbReference>
<dbReference type="RefSeq" id="WP_276661572.1">
    <property type="nucleotide sequence ID" value="NZ_SSFD01000337.1"/>
</dbReference>
<accession>A0A5C7S769</accession>
<comment type="caution">
    <text evidence="15">The sequence shown here is derived from an EMBL/GenBank/DDBJ whole genome shotgun (WGS) entry which is preliminary data.</text>
</comment>
<dbReference type="Pfam" id="PF02518">
    <property type="entry name" value="HATPase_c"/>
    <property type="match status" value="1"/>
</dbReference>
<evidence type="ECO:0000256" key="2">
    <source>
        <dbReference type="ARBA" id="ARBA00004429"/>
    </source>
</evidence>
<dbReference type="PROSITE" id="PS50885">
    <property type="entry name" value="HAMP"/>
    <property type="match status" value="1"/>
</dbReference>
<evidence type="ECO:0000259" key="14">
    <source>
        <dbReference type="PROSITE" id="PS50885"/>
    </source>
</evidence>
<comment type="catalytic activity">
    <reaction evidence="1">
        <text>ATP + protein L-histidine = ADP + protein N-phospho-L-histidine.</text>
        <dbReference type="EC" id="2.7.13.3"/>
    </reaction>
</comment>
<feature type="region of interest" description="Disordered" evidence="11">
    <location>
        <begin position="114"/>
        <end position="133"/>
    </location>
</feature>
<dbReference type="GO" id="GO:0000155">
    <property type="term" value="F:phosphorelay sensor kinase activity"/>
    <property type="evidence" value="ECO:0007669"/>
    <property type="project" value="InterPro"/>
</dbReference>
<dbReference type="Pfam" id="PF00672">
    <property type="entry name" value="HAMP"/>
    <property type="match status" value="1"/>
</dbReference>
<dbReference type="Pfam" id="PF08521">
    <property type="entry name" value="2CSK_N"/>
    <property type="match status" value="1"/>
</dbReference>
<organism evidence="15 16">
    <name type="scientific">Thauera aminoaromatica</name>
    <dbReference type="NCBI Taxonomy" id="164330"/>
    <lineage>
        <taxon>Bacteria</taxon>
        <taxon>Pseudomonadati</taxon>
        <taxon>Pseudomonadota</taxon>
        <taxon>Betaproteobacteria</taxon>
        <taxon>Rhodocyclales</taxon>
        <taxon>Zoogloeaceae</taxon>
        <taxon>Thauera</taxon>
    </lineage>
</organism>
<dbReference type="Gene3D" id="3.30.565.10">
    <property type="entry name" value="Histidine kinase-like ATPase, C-terminal domain"/>
    <property type="match status" value="1"/>
</dbReference>
<reference evidence="15 16" key="1">
    <citation type="submission" date="2018-09" db="EMBL/GenBank/DDBJ databases">
        <title>Metagenome Assembled Genomes from an Advanced Water Purification Facility.</title>
        <authorList>
            <person name="Stamps B.W."/>
            <person name="Spear J.R."/>
        </authorList>
    </citation>
    <scope>NUCLEOTIDE SEQUENCE [LARGE SCALE GENOMIC DNA]</scope>
    <source>
        <strain evidence="15">Bin_27_1</strain>
    </source>
</reference>
<dbReference type="CDD" id="cd00075">
    <property type="entry name" value="HATPase"/>
    <property type="match status" value="1"/>
</dbReference>
<dbReference type="Pfam" id="PF00512">
    <property type="entry name" value="HisKA"/>
    <property type="match status" value="1"/>
</dbReference>
<keyword evidence="8 12" id="KW-1133">Transmembrane helix</keyword>
<dbReference type="SUPFAM" id="SSF55874">
    <property type="entry name" value="ATPase domain of HSP90 chaperone/DNA topoisomerase II/histidine kinase"/>
    <property type="match status" value="1"/>
</dbReference>
<keyword evidence="9" id="KW-0902">Two-component regulatory system</keyword>
<dbReference type="PRINTS" id="PR00344">
    <property type="entry name" value="BCTRLSENSOR"/>
</dbReference>
<dbReference type="PANTHER" id="PTHR45436">
    <property type="entry name" value="SENSOR HISTIDINE KINASE YKOH"/>
    <property type="match status" value="1"/>
</dbReference>
<dbReference type="FunFam" id="3.30.565.10:FF:000006">
    <property type="entry name" value="Sensor histidine kinase WalK"/>
    <property type="match status" value="1"/>
</dbReference>
<evidence type="ECO:0000256" key="9">
    <source>
        <dbReference type="ARBA" id="ARBA00023012"/>
    </source>
</evidence>
<dbReference type="GO" id="GO:0005886">
    <property type="term" value="C:plasma membrane"/>
    <property type="evidence" value="ECO:0007669"/>
    <property type="project" value="UniProtKB-SubCell"/>
</dbReference>
<dbReference type="InterPro" id="IPR013727">
    <property type="entry name" value="2CSK_N"/>
</dbReference>
<evidence type="ECO:0000256" key="11">
    <source>
        <dbReference type="SAM" id="MobiDB-lite"/>
    </source>
</evidence>
<evidence type="ECO:0000256" key="6">
    <source>
        <dbReference type="ARBA" id="ARBA00022692"/>
    </source>
</evidence>
<dbReference type="InterPro" id="IPR003661">
    <property type="entry name" value="HisK_dim/P_dom"/>
</dbReference>
<name>A0A5C7S769_THASP</name>
<dbReference type="Gene3D" id="1.10.287.130">
    <property type="match status" value="1"/>
</dbReference>
<dbReference type="AlphaFoldDB" id="A0A5C7S769"/>
<keyword evidence="7 15" id="KW-0418">Kinase</keyword>
<feature type="domain" description="Histidine kinase" evidence="13">
    <location>
        <begin position="262"/>
        <end position="472"/>
    </location>
</feature>